<organism evidence="3 4">
    <name type="scientific">Actinocorallia libanotica</name>
    <dbReference type="NCBI Taxonomy" id="46162"/>
    <lineage>
        <taxon>Bacteria</taxon>
        <taxon>Bacillati</taxon>
        <taxon>Actinomycetota</taxon>
        <taxon>Actinomycetes</taxon>
        <taxon>Streptosporangiales</taxon>
        <taxon>Thermomonosporaceae</taxon>
        <taxon>Actinocorallia</taxon>
    </lineage>
</organism>
<keyword evidence="2" id="KW-0472">Membrane</keyword>
<dbReference type="Gene3D" id="2.120.10.30">
    <property type="entry name" value="TolB, C-terminal domain"/>
    <property type="match status" value="1"/>
</dbReference>
<dbReference type="Proteomes" id="UP001500665">
    <property type="component" value="Unassembled WGS sequence"/>
</dbReference>
<accession>A0ABP4B8L2</accession>
<feature type="transmembrane region" description="Helical" evidence="2">
    <location>
        <begin position="298"/>
        <end position="315"/>
    </location>
</feature>
<name>A0ABP4B8L2_9ACTN</name>
<reference evidence="4" key="1">
    <citation type="journal article" date="2019" name="Int. J. Syst. Evol. Microbiol.">
        <title>The Global Catalogue of Microorganisms (GCM) 10K type strain sequencing project: providing services to taxonomists for standard genome sequencing and annotation.</title>
        <authorList>
            <consortium name="The Broad Institute Genomics Platform"/>
            <consortium name="The Broad Institute Genome Sequencing Center for Infectious Disease"/>
            <person name="Wu L."/>
            <person name="Ma J."/>
        </authorList>
    </citation>
    <scope>NUCLEOTIDE SEQUENCE [LARGE SCALE GENOMIC DNA]</scope>
    <source>
        <strain evidence="4">JCM 10696</strain>
    </source>
</reference>
<dbReference type="RefSeq" id="WP_344238641.1">
    <property type="nucleotide sequence ID" value="NZ_BAAAHH010000005.1"/>
</dbReference>
<keyword evidence="4" id="KW-1185">Reference proteome</keyword>
<dbReference type="SUPFAM" id="SSF69304">
    <property type="entry name" value="Tricorn protease N-terminal domain"/>
    <property type="match status" value="1"/>
</dbReference>
<comment type="caution">
    <text evidence="3">The sequence shown here is derived from an EMBL/GenBank/DDBJ whole genome shotgun (WGS) entry which is preliminary data.</text>
</comment>
<protein>
    <recommendedName>
        <fullName evidence="5">WD40 repeat protein</fullName>
    </recommendedName>
</protein>
<dbReference type="EMBL" id="BAAAHH010000005">
    <property type="protein sequence ID" value="GAA0944477.1"/>
    <property type="molecule type" value="Genomic_DNA"/>
</dbReference>
<evidence type="ECO:0000256" key="2">
    <source>
        <dbReference type="SAM" id="Phobius"/>
    </source>
</evidence>
<proteinExistence type="predicted"/>
<sequence length="319" mass="33846">MSRTISLTLAAALPLGGGGDAQVAFSLQDPAISESSGLAASTRHPGIVYTHNDSDGAPQIFAVDSATGRTKAVFTISGATARDWEGIALGRDEAGRSALYIADIGDNLKGAWPYVTVYRVREPSRIGSRTLKATAFRFTYSDGARDAEAILIDPRDNRLYIASKAFGAGRLYRAPRELRTDRANVLRPVGSAHSFATDGAWAPDGSSFVIRGYFSATLYSSPGEQIKLISLPSQDQGEAVTYTPDGRALLVSSEGSDRKVWRVPLPEEALPSPPPGEAAEAAPEKSDSKSERSGTNRGLGLFVVVGAVVAAIAYSRRRK</sequence>
<evidence type="ECO:0000313" key="4">
    <source>
        <dbReference type="Proteomes" id="UP001500665"/>
    </source>
</evidence>
<evidence type="ECO:0000313" key="3">
    <source>
        <dbReference type="EMBL" id="GAA0944477.1"/>
    </source>
</evidence>
<keyword evidence="2" id="KW-0812">Transmembrane</keyword>
<feature type="compositionally biased region" description="Basic and acidic residues" evidence="1">
    <location>
        <begin position="282"/>
        <end position="294"/>
    </location>
</feature>
<gene>
    <name evidence="3" type="ORF">GCM10009550_17440</name>
</gene>
<keyword evidence="2" id="KW-1133">Transmembrane helix</keyword>
<evidence type="ECO:0008006" key="5">
    <source>
        <dbReference type="Google" id="ProtNLM"/>
    </source>
</evidence>
<feature type="region of interest" description="Disordered" evidence="1">
    <location>
        <begin position="266"/>
        <end position="296"/>
    </location>
</feature>
<evidence type="ECO:0000256" key="1">
    <source>
        <dbReference type="SAM" id="MobiDB-lite"/>
    </source>
</evidence>
<dbReference type="InterPro" id="IPR011042">
    <property type="entry name" value="6-blade_b-propeller_TolB-like"/>
</dbReference>